<dbReference type="Proteomes" id="UP000243499">
    <property type="component" value="Chromosome 9"/>
</dbReference>
<name>A0A2T8I2W7_9POAL</name>
<accession>A0A2T8I2W7</accession>
<protein>
    <recommendedName>
        <fullName evidence="2">Reverse transcriptase zinc-binding domain-containing protein</fullName>
    </recommendedName>
</protein>
<dbReference type="Gramene" id="PVH32020">
    <property type="protein sequence ID" value="PVH32020"/>
    <property type="gene ID" value="PAHAL_9G293700"/>
</dbReference>
<dbReference type="PANTHER" id="PTHR36617">
    <property type="entry name" value="PROTEIN, PUTATIVE-RELATED"/>
    <property type="match status" value="1"/>
</dbReference>
<sequence length="168" mass="19917">MGTRVLKRKYLKNNTLAQVNKKPGDPQFWAGLVEVKEHLLERGKFLVKNGKNTRFWEDWWVGHEPLMKKFPALYQICRKKNQTVASVLKARPLNISFRRALWWGVISVRLVDSEDSWVWTLNTKPIFSVKNMYNSMLLSGFVPRRFIVWKLKIPRNINIFLWPGQSFI</sequence>
<gene>
    <name evidence="1" type="ORF">PAHAL_9G293700</name>
</gene>
<reference evidence="1" key="1">
    <citation type="submission" date="2018-04" db="EMBL/GenBank/DDBJ databases">
        <title>WGS assembly of Panicum hallii.</title>
        <authorList>
            <person name="Lovell J."/>
            <person name="Jenkins J."/>
            <person name="Lowry D."/>
            <person name="Mamidi S."/>
            <person name="Sreedasyam A."/>
            <person name="Weng X."/>
            <person name="Barry K."/>
            <person name="Bonette J."/>
            <person name="Campitelli B."/>
            <person name="Daum C."/>
            <person name="Gordon S."/>
            <person name="Gould B."/>
            <person name="Lipzen A."/>
            <person name="Macqueen A."/>
            <person name="Palacio-Mejia J."/>
            <person name="Plott C."/>
            <person name="Shakirov E."/>
            <person name="Shu S."/>
            <person name="Yoshinaga Y."/>
            <person name="Zane M."/>
            <person name="Rokhsar D."/>
            <person name="Grimwood J."/>
            <person name="Schmutz J."/>
            <person name="Juenger T."/>
        </authorList>
    </citation>
    <scope>NUCLEOTIDE SEQUENCE [LARGE SCALE GENOMIC DNA]</scope>
    <source>
        <strain evidence="1">FIL2</strain>
    </source>
</reference>
<dbReference type="PANTHER" id="PTHR36617:SF14">
    <property type="entry name" value="REVERSE TRANSCRIPTASE ZINC-BINDING DOMAIN-CONTAINING PROTEIN"/>
    <property type="match status" value="1"/>
</dbReference>
<proteinExistence type="predicted"/>
<evidence type="ECO:0008006" key="2">
    <source>
        <dbReference type="Google" id="ProtNLM"/>
    </source>
</evidence>
<evidence type="ECO:0000313" key="1">
    <source>
        <dbReference type="EMBL" id="PVH32020.1"/>
    </source>
</evidence>
<dbReference type="EMBL" id="CM008054">
    <property type="protein sequence ID" value="PVH32020.1"/>
    <property type="molecule type" value="Genomic_DNA"/>
</dbReference>
<dbReference type="AlphaFoldDB" id="A0A2T8I2W7"/>
<organism evidence="1">
    <name type="scientific">Panicum hallii</name>
    <dbReference type="NCBI Taxonomy" id="206008"/>
    <lineage>
        <taxon>Eukaryota</taxon>
        <taxon>Viridiplantae</taxon>
        <taxon>Streptophyta</taxon>
        <taxon>Embryophyta</taxon>
        <taxon>Tracheophyta</taxon>
        <taxon>Spermatophyta</taxon>
        <taxon>Magnoliopsida</taxon>
        <taxon>Liliopsida</taxon>
        <taxon>Poales</taxon>
        <taxon>Poaceae</taxon>
        <taxon>PACMAD clade</taxon>
        <taxon>Panicoideae</taxon>
        <taxon>Panicodae</taxon>
        <taxon>Paniceae</taxon>
        <taxon>Panicinae</taxon>
        <taxon>Panicum</taxon>
        <taxon>Panicum sect. Panicum</taxon>
    </lineage>
</organism>